<accession>A0A7C3F4Y0</accession>
<dbReference type="Pfam" id="PF02153">
    <property type="entry name" value="PDH_N"/>
    <property type="match status" value="1"/>
</dbReference>
<dbReference type="InterPro" id="IPR003099">
    <property type="entry name" value="Prephen_DH"/>
</dbReference>
<dbReference type="InterPro" id="IPR008927">
    <property type="entry name" value="6-PGluconate_DH-like_C_sf"/>
</dbReference>
<sequence>MGRCLAFLLGKHCDLTICSRDLRKAKALARKAGAKAADYGGCKKKDIVFLAVPTQDLTEVASKVSNLMPAGALLVDLSSVKCGIVEVIERSLPERLYYISAHPLFTSHRVRRKNAMLVPVRAGQWMERLRQLLVVAGMEVKEVGAEEHDIIMAAIQVTHHFSLLSLREALREAGFRDLKELEPFMTHSMAKTIGALRLIESNMETIDMIQEKNKFAQYARQRFIEQAERLDERYRHSSALN</sequence>
<dbReference type="SUPFAM" id="SSF51735">
    <property type="entry name" value="NAD(P)-binding Rossmann-fold domains"/>
    <property type="match status" value="1"/>
</dbReference>
<gene>
    <name evidence="3" type="ORF">ENS19_00895</name>
</gene>
<dbReference type="GO" id="GO:0006571">
    <property type="term" value="P:tyrosine biosynthetic process"/>
    <property type="evidence" value="ECO:0007669"/>
    <property type="project" value="InterPro"/>
</dbReference>
<dbReference type="Pfam" id="PF20463">
    <property type="entry name" value="PDH_C"/>
    <property type="match status" value="1"/>
</dbReference>
<dbReference type="EMBL" id="DSTX01000001">
    <property type="protein sequence ID" value="HFK19822.1"/>
    <property type="molecule type" value="Genomic_DNA"/>
</dbReference>
<dbReference type="GO" id="GO:0008977">
    <property type="term" value="F:prephenate dehydrogenase (NAD+) activity"/>
    <property type="evidence" value="ECO:0007669"/>
    <property type="project" value="InterPro"/>
</dbReference>
<dbReference type="InterPro" id="IPR036291">
    <property type="entry name" value="NAD(P)-bd_dom_sf"/>
</dbReference>
<dbReference type="PROSITE" id="PS51176">
    <property type="entry name" value="PDH_ADH"/>
    <property type="match status" value="1"/>
</dbReference>
<protein>
    <submittedName>
        <fullName evidence="3">Prephenate dehydrogenase/arogenate dehydrogenase family protein</fullName>
    </submittedName>
</protein>
<dbReference type="InterPro" id="IPR050812">
    <property type="entry name" value="Preph/Arog_dehydrog"/>
</dbReference>
<dbReference type="InterPro" id="IPR046826">
    <property type="entry name" value="PDH_N"/>
</dbReference>
<name>A0A7C3F4Y0_9CREN</name>
<keyword evidence="1" id="KW-0560">Oxidoreductase</keyword>
<dbReference type="AlphaFoldDB" id="A0A7C3F4Y0"/>
<evidence type="ECO:0000259" key="2">
    <source>
        <dbReference type="PROSITE" id="PS51176"/>
    </source>
</evidence>
<dbReference type="PANTHER" id="PTHR21363:SF0">
    <property type="entry name" value="PREPHENATE DEHYDROGENASE [NADP(+)]"/>
    <property type="match status" value="1"/>
</dbReference>
<dbReference type="InterPro" id="IPR046825">
    <property type="entry name" value="PDH_C"/>
</dbReference>
<feature type="domain" description="Prephenate/arogenate dehydrogenase" evidence="2">
    <location>
        <begin position="1"/>
        <end position="241"/>
    </location>
</feature>
<organism evidence="3">
    <name type="scientific">Candidatus Methanomethylicus mesodigestus</name>
    <dbReference type="NCBI Taxonomy" id="1867258"/>
    <lineage>
        <taxon>Archaea</taxon>
        <taxon>Thermoproteota</taxon>
        <taxon>Methanosuratincolia</taxon>
        <taxon>Candidatus Methanomethylicales</taxon>
        <taxon>Candidatus Methanomethylicaceae</taxon>
        <taxon>Candidatus Methanomethylicus</taxon>
    </lineage>
</organism>
<evidence type="ECO:0000256" key="1">
    <source>
        <dbReference type="ARBA" id="ARBA00023002"/>
    </source>
</evidence>
<comment type="caution">
    <text evidence="3">The sequence shown here is derived from an EMBL/GenBank/DDBJ whole genome shotgun (WGS) entry which is preliminary data.</text>
</comment>
<dbReference type="Gene3D" id="3.40.50.720">
    <property type="entry name" value="NAD(P)-binding Rossmann-like Domain"/>
    <property type="match status" value="1"/>
</dbReference>
<proteinExistence type="predicted"/>
<dbReference type="GO" id="GO:0004665">
    <property type="term" value="F:prephenate dehydrogenase (NADP+) activity"/>
    <property type="evidence" value="ECO:0007669"/>
    <property type="project" value="InterPro"/>
</dbReference>
<dbReference type="PANTHER" id="PTHR21363">
    <property type="entry name" value="PREPHENATE DEHYDROGENASE"/>
    <property type="match status" value="1"/>
</dbReference>
<dbReference type="Gene3D" id="1.10.3660.10">
    <property type="entry name" value="6-phosphogluconate dehydrogenase C-terminal like domain"/>
    <property type="match status" value="1"/>
</dbReference>
<evidence type="ECO:0000313" key="3">
    <source>
        <dbReference type="EMBL" id="HFK19822.1"/>
    </source>
</evidence>
<dbReference type="SUPFAM" id="SSF48179">
    <property type="entry name" value="6-phosphogluconate dehydrogenase C-terminal domain-like"/>
    <property type="match status" value="1"/>
</dbReference>
<dbReference type="GO" id="GO:0070403">
    <property type="term" value="F:NAD+ binding"/>
    <property type="evidence" value="ECO:0007669"/>
    <property type="project" value="InterPro"/>
</dbReference>
<reference evidence="3" key="1">
    <citation type="journal article" date="2020" name="mSystems">
        <title>Genome- and Community-Level Interaction Insights into Carbon Utilization and Element Cycling Functions of Hydrothermarchaeota in Hydrothermal Sediment.</title>
        <authorList>
            <person name="Zhou Z."/>
            <person name="Liu Y."/>
            <person name="Xu W."/>
            <person name="Pan J."/>
            <person name="Luo Z.H."/>
            <person name="Li M."/>
        </authorList>
    </citation>
    <scope>NUCLEOTIDE SEQUENCE [LARGE SCALE GENOMIC DNA]</scope>
    <source>
        <strain evidence="3">SpSt-468</strain>
    </source>
</reference>